<keyword evidence="3" id="KW-1185">Reference proteome</keyword>
<dbReference type="SUPFAM" id="SSF49562">
    <property type="entry name" value="C2 domain (Calcium/lipid-binding domain, CaLB)"/>
    <property type="match status" value="1"/>
</dbReference>
<feature type="domain" description="C2" evidence="1">
    <location>
        <begin position="1"/>
        <end position="124"/>
    </location>
</feature>
<dbReference type="PANTHER" id="PTHR35503:SF2">
    <property type="entry name" value="OS04G0455700 PROTEIN"/>
    <property type="match status" value="1"/>
</dbReference>
<name>A0ABR2CIF6_9ROSI</name>
<gene>
    <name evidence="2" type="ORF">V6N12_025315</name>
</gene>
<dbReference type="Proteomes" id="UP001472677">
    <property type="component" value="Unassembled WGS sequence"/>
</dbReference>
<sequence>MGASHHFVPSLCCEVRIFEAKNIELKSHANLFIRYYLPAGNNGRIQLNTKHISTKSSPMIIWNESFSLECSASEESVKYLKRQTLVFELRRRRKLGKSVVLGRAEMPWRAVFESPNMEIDRYWLPMVSMNDGDGVLETGLKPPSIRVSMKMVGGPTVEEMEKQKKRKQRLKNHIDGGCDCDCDCGADYEIYALAAALEGLVHQGF</sequence>
<dbReference type="PROSITE" id="PS50004">
    <property type="entry name" value="C2"/>
    <property type="match status" value="1"/>
</dbReference>
<proteinExistence type="predicted"/>
<protein>
    <recommendedName>
        <fullName evidence="1">C2 domain-containing protein</fullName>
    </recommendedName>
</protein>
<dbReference type="CDD" id="cd00030">
    <property type="entry name" value="C2"/>
    <property type="match status" value="1"/>
</dbReference>
<evidence type="ECO:0000259" key="1">
    <source>
        <dbReference type="PROSITE" id="PS50004"/>
    </source>
</evidence>
<dbReference type="PANTHER" id="PTHR35503">
    <property type="entry name" value="OSJNBA0006M15.15 PROTEIN"/>
    <property type="match status" value="1"/>
</dbReference>
<reference evidence="2 3" key="1">
    <citation type="journal article" date="2024" name="G3 (Bethesda)">
        <title>Genome assembly of Hibiscus sabdariffa L. provides insights into metabolisms of medicinal natural products.</title>
        <authorList>
            <person name="Kim T."/>
        </authorList>
    </citation>
    <scope>NUCLEOTIDE SEQUENCE [LARGE SCALE GENOMIC DNA]</scope>
    <source>
        <strain evidence="2">TK-2024</strain>
        <tissue evidence="2">Old leaves</tissue>
    </source>
</reference>
<comment type="caution">
    <text evidence="2">The sequence shown here is derived from an EMBL/GenBank/DDBJ whole genome shotgun (WGS) entry which is preliminary data.</text>
</comment>
<dbReference type="InterPro" id="IPR035892">
    <property type="entry name" value="C2_domain_sf"/>
</dbReference>
<accession>A0ABR2CIF6</accession>
<dbReference type="EMBL" id="JBBPBM010000051">
    <property type="protein sequence ID" value="KAK8519274.1"/>
    <property type="molecule type" value="Genomic_DNA"/>
</dbReference>
<organism evidence="2 3">
    <name type="scientific">Hibiscus sabdariffa</name>
    <name type="common">roselle</name>
    <dbReference type="NCBI Taxonomy" id="183260"/>
    <lineage>
        <taxon>Eukaryota</taxon>
        <taxon>Viridiplantae</taxon>
        <taxon>Streptophyta</taxon>
        <taxon>Embryophyta</taxon>
        <taxon>Tracheophyta</taxon>
        <taxon>Spermatophyta</taxon>
        <taxon>Magnoliopsida</taxon>
        <taxon>eudicotyledons</taxon>
        <taxon>Gunneridae</taxon>
        <taxon>Pentapetalae</taxon>
        <taxon>rosids</taxon>
        <taxon>malvids</taxon>
        <taxon>Malvales</taxon>
        <taxon>Malvaceae</taxon>
        <taxon>Malvoideae</taxon>
        <taxon>Hibiscus</taxon>
    </lineage>
</organism>
<evidence type="ECO:0000313" key="2">
    <source>
        <dbReference type="EMBL" id="KAK8519274.1"/>
    </source>
</evidence>
<dbReference type="InterPro" id="IPR000008">
    <property type="entry name" value="C2_dom"/>
</dbReference>
<evidence type="ECO:0000313" key="3">
    <source>
        <dbReference type="Proteomes" id="UP001472677"/>
    </source>
</evidence>
<dbReference type="Gene3D" id="2.60.40.150">
    <property type="entry name" value="C2 domain"/>
    <property type="match status" value="1"/>
</dbReference>
<dbReference type="Pfam" id="PF00168">
    <property type="entry name" value="C2"/>
    <property type="match status" value="1"/>
</dbReference>